<keyword evidence="4" id="KW-0206">Cytoskeleton</keyword>
<evidence type="ECO:0000256" key="3">
    <source>
        <dbReference type="ARBA" id="ARBA00022794"/>
    </source>
</evidence>
<dbReference type="GO" id="GO:0036038">
    <property type="term" value="C:MKS complex"/>
    <property type="evidence" value="ECO:0007669"/>
    <property type="project" value="TreeGrafter"/>
</dbReference>
<evidence type="ECO:0000256" key="4">
    <source>
        <dbReference type="ARBA" id="ARBA00023212"/>
    </source>
</evidence>
<reference evidence="6" key="2">
    <citation type="submission" date="2025-09" db="UniProtKB">
        <authorList>
            <consortium name="Ensembl"/>
        </authorList>
    </citation>
    <scope>IDENTIFICATION</scope>
</reference>
<dbReference type="Pfam" id="PF07162">
    <property type="entry name" value="B9-C2"/>
    <property type="match status" value="1"/>
</dbReference>
<evidence type="ECO:0000313" key="7">
    <source>
        <dbReference type="Proteomes" id="UP000472260"/>
    </source>
</evidence>
<dbReference type="PANTHER" id="PTHR12968">
    <property type="entry name" value="B9 DOMAIN-CONTAINING"/>
    <property type="match status" value="1"/>
</dbReference>
<sequence length="491" mass="56955">MADGWCTDTGESVYRSRDAVKNLRIRVRIQRVTSTAALSQHLHQQVLSQQERGVIELDTFSSQTRAASTTDAEELVVGWQEKFFSQYEVDLYQTESNCQTPLERQYHTEIMAMERSKRRQNQRIFTYTDFDRFSKWEEVTQSTPTFLAERMANVRHRRQERQSIVHKSRLITWEPSEEFIKNSHIINTPVQTMHIMGDLGPSGKLGLKENEYILCTIKADGNGVITIKPDFNNNRGAYRLETQWEKREVWRLYLESASSDIHADEKEREQRMYRDLYTRHKDYLNSLVGQDFEMPPPGILRLIVNGEIAQVLIFCAGSLPQWPVLYFKVLSLDFWQRYRTEGYGFLVIPSTPGYHRMTCCTWRPLQSGTVAELRRFFIGGAPELEDISYVRVPGTFKGKRLSRFGFRTQTTGSVTFTLNCIQHARAFIDASTLKKRRQTVLDQLGGHSQQGSVYNVLEAFQRAQKRMQEARETLPRDLINTSAQLNSESTA</sequence>
<gene>
    <name evidence="6" type="primary">mks1</name>
</gene>
<evidence type="ECO:0000256" key="2">
    <source>
        <dbReference type="ARBA" id="ARBA00022490"/>
    </source>
</evidence>
<evidence type="ECO:0000256" key="5">
    <source>
        <dbReference type="ARBA" id="ARBA00023273"/>
    </source>
</evidence>
<evidence type="ECO:0000256" key="1">
    <source>
        <dbReference type="ARBA" id="ARBA00004120"/>
    </source>
</evidence>
<dbReference type="PROSITE" id="PS51381">
    <property type="entry name" value="C2_B9"/>
    <property type="match status" value="1"/>
</dbReference>
<dbReference type="AlphaFoldDB" id="A0A671PFA4"/>
<keyword evidence="7" id="KW-1185">Reference proteome</keyword>
<dbReference type="PANTHER" id="PTHR12968:SF4">
    <property type="entry name" value="TECTONIC-LIKE COMPLEX MEMBER MKS1"/>
    <property type="match status" value="1"/>
</dbReference>
<keyword evidence="3" id="KW-0970">Cilium biogenesis/degradation</keyword>
<proteinExistence type="predicted"/>
<dbReference type="GO" id="GO:0060271">
    <property type="term" value="P:cilium assembly"/>
    <property type="evidence" value="ECO:0007669"/>
    <property type="project" value="TreeGrafter"/>
</dbReference>
<evidence type="ECO:0000313" key="6">
    <source>
        <dbReference type="Ensembl" id="ENSSANP00000056150.1"/>
    </source>
</evidence>
<evidence type="ECO:0008006" key="8">
    <source>
        <dbReference type="Google" id="ProtNLM"/>
    </source>
</evidence>
<protein>
    <recommendedName>
        <fullName evidence="8">MKS transition zone complex subunit 1</fullName>
    </recommendedName>
</protein>
<keyword evidence="5" id="KW-0966">Cell projection</keyword>
<comment type="subcellular location">
    <subcellularLocation>
        <location evidence="1">Cytoplasm</location>
        <location evidence="1">Cytoskeleton</location>
        <location evidence="1">Cilium basal body</location>
    </subcellularLocation>
</comment>
<reference evidence="6" key="1">
    <citation type="submission" date="2025-08" db="UniProtKB">
        <authorList>
            <consortium name="Ensembl"/>
        </authorList>
    </citation>
    <scope>IDENTIFICATION</scope>
</reference>
<dbReference type="InterPro" id="IPR010796">
    <property type="entry name" value="C2_B9-type_dom"/>
</dbReference>
<dbReference type="Ensembl" id="ENSSANT00000059748.1">
    <property type="protein sequence ID" value="ENSSANP00000056150.1"/>
    <property type="gene ID" value="ENSSANG00000027833.1"/>
</dbReference>
<keyword evidence="2" id="KW-0963">Cytoplasm</keyword>
<dbReference type="Proteomes" id="UP000472260">
    <property type="component" value="Unassembled WGS sequence"/>
</dbReference>
<organism evidence="6 7">
    <name type="scientific">Sinocyclocheilus anshuiensis</name>
    <dbReference type="NCBI Taxonomy" id="1608454"/>
    <lineage>
        <taxon>Eukaryota</taxon>
        <taxon>Metazoa</taxon>
        <taxon>Chordata</taxon>
        <taxon>Craniata</taxon>
        <taxon>Vertebrata</taxon>
        <taxon>Euteleostomi</taxon>
        <taxon>Actinopterygii</taxon>
        <taxon>Neopterygii</taxon>
        <taxon>Teleostei</taxon>
        <taxon>Ostariophysi</taxon>
        <taxon>Cypriniformes</taxon>
        <taxon>Cyprinidae</taxon>
        <taxon>Cyprininae</taxon>
        <taxon>Sinocyclocheilus</taxon>
    </lineage>
</organism>
<accession>A0A671PFA4</accession>
<name>A0A671PFA4_9TELE</name>